<evidence type="ECO:0000256" key="2">
    <source>
        <dbReference type="ARBA" id="ARBA00022622"/>
    </source>
</evidence>
<evidence type="ECO:0000256" key="1">
    <source>
        <dbReference type="ARBA" id="ARBA00004609"/>
    </source>
</evidence>
<dbReference type="EMBL" id="JAEACU010000001">
    <property type="protein sequence ID" value="KAH7545356.1"/>
    <property type="molecule type" value="Genomic_DNA"/>
</dbReference>
<dbReference type="GO" id="GO:0098552">
    <property type="term" value="C:side of membrane"/>
    <property type="evidence" value="ECO:0007669"/>
    <property type="project" value="UniProtKB-KW"/>
</dbReference>
<evidence type="ECO:0000313" key="6">
    <source>
        <dbReference type="Proteomes" id="UP000813462"/>
    </source>
</evidence>
<keyword evidence="2" id="KW-0449">Lipoprotein</keyword>
<comment type="subcellular location">
    <subcellularLocation>
        <location evidence="1">Cell membrane</location>
        <topology evidence="1">Lipid-anchor</topology>
        <topology evidence="1">GPI-anchor</topology>
    </subcellularLocation>
</comment>
<dbReference type="SMART" id="SM00768">
    <property type="entry name" value="X8"/>
    <property type="match status" value="2"/>
</dbReference>
<dbReference type="PANTHER" id="PTHR31044:SF35">
    <property type="entry name" value="GLUCAN ENDO-1,3-BETA-GLUCOSIDASE 4-LIKE"/>
    <property type="match status" value="1"/>
</dbReference>
<dbReference type="InterPro" id="IPR012946">
    <property type="entry name" value="X8"/>
</dbReference>
<keyword evidence="2" id="KW-0336">GPI-anchor</keyword>
<protein>
    <recommendedName>
        <fullName evidence="4">X8 domain-containing protein</fullName>
    </recommendedName>
</protein>
<keyword evidence="3" id="KW-0732">Signal</keyword>
<evidence type="ECO:0000313" key="5">
    <source>
        <dbReference type="EMBL" id="KAH7545356.1"/>
    </source>
</evidence>
<proteinExistence type="predicted"/>
<accession>A0A978W072</accession>
<dbReference type="Proteomes" id="UP000813462">
    <property type="component" value="Unassembled WGS sequence"/>
</dbReference>
<dbReference type="InterPro" id="IPR044788">
    <property type="entry name" value="X8_dom_prot"/>
</dbReference>
<organism evidence="5 6">
    <name type="scientific">Ziziphus jujuba var. spinosa</name>
    <dbReference type="NCBI Taxonomy" id="714518"/>
    <lineage>
        <taxon>Eukaryota</taxon>
        <taxon>Viridiplantae</taxon>
        <taxon>Streptophyta</taxon>
        <taxon>Embryophyta</taxon>
        <taxon>Tracheophyta</taxon>
        <taxon>Spermatophyta</taxon>
        <taxon>Magnoliopsida</taxon>
        <taxon>eudicotyledons</taxon>
        <taxon>Gunneridae</taxon>
        <taxon>Pentapetalae</taxon>
        <taxon>rosids</taxon>
        <taxon>fabids</taxon>
        <taxon>Rosales</taxon>
        <taxon>Rhamnaceae</taxon>
        <taxon>Paliureae</taxon>
        <taxon>Ziziphus</taxon>
    </lineage>
</organism>
<evidence type="ECO:0000259" key="4">
    <source>
        <dbReference type="SMART" id="SM00768"/>
    </source>
</evidence>
<dbReference type="AlphaFoldDB" id="A0A978W072"/>
<dbReference type="PANTHER" id="PTHR31044">
    <property type="entry name" value="BETA-1,3 GLUCANASE"/>
    <property type="match status" value="1"/>
</dbReference>
<gene>
    <name evidence="5" type="ORF">FEM48_Zijuj01G0084900</name>
</gene>
<evidence type="ECO:0000256" key="3">
    <source>
        <dbReference type="ARBA" id="ARBA00022729"/>
    </source>
</evidence>
<dbReference type="Pfam" id="PF07983">
    <property type="entry name" value="X8"/>
    <property type="match status" value="2"/>
</dbReference>
<comment type="caution">
    <text evidence="5">The sequence shown here is derived from an EMBL/GenBank/DDBJ whole genome shotgun (WGS) entry which is preliminary data.</text>
</comment>
<reference evidence="5" key="1">
    <citation type="journal article" date="2021" name="Front. Plant Sci.">
        <title>Chromosome-Scale Genome Assembly for Chinese Sour Jujube and Insights Into Its Genome Evolution and Domestication Signature.</title>
        <authorList>
            <person name="Shen L.-Y."/>
            <person name="Luo H."/>
            <person name="Wang X.-L."/>
            <person name="Wang X.-M."/>
            <person name="Qiu X.-J."/>
            <person name="Liu H."/>
            <person name="Zhou S.-S."/>
            <person name="Jia K.-H."/>
            <person name="Nie S."/>
            <person name="Bao Y.-T."/>
            <person name="Zhang R.-G."/>
            <person name="Yun Q.-Z."/>
            <person name="Chai Y.-H."/>
            <person name="Lu J.-Y."/>
            <person name="Li Y."/>
            <person name="Zhao S.-W."/>
            <person name="Mao J.-F."/>
            <person name="Jia S.-G."/>
            <person name="Mao Y.-M."/>
        </authorList>
    </citation>
    <scope>NUCLEOTIDE SEQUENCE</scope>
    <source>
        <strain evidence="5">AT0</strain>
        <tissue evidence="5">Leaf</tissue>
    </source>
</reference>
<dbReference type="GO" id="GO:0009506">
    <property type="term" value="C:plasmodesma"/>
    <property type="evidence" value="ECO:0007669"/>
    <property type="project" value="UniProtKB-ARBA"/>
</dbReference>
<keyword evidence="2" id="KW-0325">Glycoprotein</keyword>
<name>A0A978W072_ZIZJJ</name>
<keyword evidence="2" id="KW-0472">Membrane</keyword>
<feature type="domain" description="X8" evidence="4">
    <location>
        <begin position="9"/>
        <end position="78"/>
    </location>
</feature>
<dbReference type="GO" id="GO:0005886">
    <property type="term" value="C:plasma membrane"/>
    <property type="evidence" value="ECO:0007669"/>
    <property type="project" value="UniProtKB-SubCell"/>
</dbReference>
<feature type="domain" description="X8" evidence="4">
    <location>
        <begin position="87"/>
        <end position="160"/>
    </location>
</feature>
<sequence>MEKGGHSQQWCIADDNFPDAQLLKALDWACWNNPDDCSVIQPNQPCFEPNTLKDHASFAFNSYYENSSTKELLAPSMILLILLPLIQWCIVDDKVLDAQLQKALDWACCHFPEGCSMIQPNKPCFEPNTVRDHASYAFNSCYQKFIQAPRSLLLLQWCCFF</sequence>